<protein>
    <submittedName>
        <fullName evidence="1">Uncharacterized protein</fullName>
    </submittedName>
</protein>
<comment type="caution">
    <text evidence="1">The sequence shown here is derived from an EMBL/GenBank/DDBJ whole genome shotgun (WGS) entry which is preliminary data.</text>
</comment>
<reference evidence="1" key="1">
    <citation type="submission" date="2020-08" db="EMBL/GenBank/DDBJ databases">
        <title>Multicomponent nature underlies the extraordinary mechanical properties of spider dragline silk.</title>
        <authorList>
            <person name="Kono N."/>
            <person name="Nakamura H."/>
            <person name="Mori M."/>
            <person name="Yoshida Y."/>
            <person name="Ohtoshi R."/>
            <person name="Malay A.D."/>
            <person name="Moran D.A.P."/>
            <person name="Tomita M."/>
            <person name="Numata K."/>
            <person name="Arakawa K."/>
        </authorList>
    </citation>
    <scope>NUCLEOTIDE SEQUENCE</scope>
</reference>
<dbReference type="Proteomes" id="UP000887159">
    <property type="component" value="Unassembled WGS sequence"/>
</dbReference>
<keyword evidence="2" id="KW-1185">Reference proteome</keyword>
<evidence type="ECO:0000313" key="2">
    <source>
        <dbReference type="Proteomes" id="UP000887159"/>
    </source>
</evidence>
<name>A0A8X6RJN2_TRICX</name>
<accession>A0A8X6RJN2</accession>
<proteinExistence type="predicted"/>
<dbReference type="AlphaFoldDB" id="A0A8X6RJN2"/>
<dbReference type="EMBL" id="BMAU01021135">
    <property type="protein sequence ID" value="GFX91710.1"/>
    <property type="molecule type" value="Genomic_DNA"/>
</dbReference>
<organism evidence="1 2">
    <name type="scientific">Trichonephila clavipes</name>
    <name type="common">Golden silk orbweaver</name>
    <name type="synonym">Nephila clavipes</name>
    <dbReference type="NCBI Taxonomy" id="2585209"/>
    <lineage>
        <taxon>Eukaryota</taxon>
        <taxon>Metazoa</taxon>
        <taxon>Ecdysozoa</taxon>
        <taxon>Arthropoda</taxon>
        <taxon>Chelicerata</taxon>
        <taxon>Arachnida</taxon>
        <taxon>Araneae</taxon>
        <taxon>Araneomorphae</taxon>
        <taxon>Entelegynae</taxon>
        <taxon>Araneoidea</taxon>
        <taxon>Nephilidae</taxon>
        <taxon>Trichonephila</taxon>
    </lineage>
</organism>
<sequence length="74" mass="8844">MHSVEGYWAPWMQRQKEHVYLMWICEVLEQIEVSKQDIDSQKDIRTTQSDSRNISSIQREKESCKCTKYTKSST</sequence>
<gene>
    <name evidence="1" type="ORF">TNCV_3682961</name>
</gene>
<evidence type="ECO:0000313" key="1">
    <source>
        <dbReference type="EMBL" id="GFX91710.1"/>
    </source>
</evidence>